<dbReference type="InterPro" id="IPR036388">
    <property type="entry name" value="WH-like_DNA-bd_sf"/>
</dbReference>
<dbReference type="InterPro" id="IPR036390">
    <property type="entry name" value="WH_DNA-bd_sf"/>
</dbReference>
<sequence>MNNVESTKKLSEIMMMPLAAKSLSTLAELGVADLLKEVPLDIATIANACNADKTILLNMFKIVELFGFFSINPNDVIENNTGSDLLTSDHPQSMRHFCMLFGEEYYRGYEGLRHTCQTGQSGFKNVYNQTLYQYLDNTPDRASVYDLAMRDFSRPVGTLLARTFPEVFNQAKSVIDIGGGSGVISTELVKQYQHLTACIFDREDVCQRSAKSIPAELKTRIQTYSGDFFKHIPEGYDIYLLKNVLHNWNEPSCGEILNNIAQSLENGRLLIIEPLVEREESSPRLLFNALFQSVICEDGTYQRSLSSLETLFSQSGLKMVQTNKLATGHTVIELSKIQ</sequence>
<dbReference type="RefSeq" id="WP_284192661.1">
    <property type="nucleotide sequence ID" value="NZ_BSPW01000054.1"/>
</dbReference>
<accession>A0ABQ6F1W3</accession>
<dbReference type="EMBL" id="BSPW01000054">
    <property type="protein sequence ID" value="GLT18785.1"/>
    <property type="molecule type" value="Genomic_DNA"/>
</dbReference>
<comment type="caution">
    <text evidence="5">The sequence shown here is derived from an EMBL/GenBank/DDBJ whole genome shotgun (WGS) entry which is preliminary data.</text>
</comment>
<dbReference type="InterPro" id="IPR016461">
    <property type="entry name" value="COMT-like"/>
</dbReference>
<feature type="domain" description="O-methyltransferase C-terminal" evidence="4">
    <location>
        <begin position="112"/>
        <end position="316"/>
    </location>
</feature>
<evidence type="ECO:0000256" key="1">
    <source>
        <dbReference type="ARBA" id="ARBA00022603"/>
    </source>
</evidence>
<evidence type="ECO:0000259" key="4">
    <source>
        <dbReference type="Pfam" id="PF00891"/>
    </source>
</evidence>
<evidence type="ECO:0000313" key="6">
    <source>
        <dbReference type="Proteomes" id="UP001157138"/>
    </source>
</evidence>
<evidence type="ECO:0000313" key="5">
    <source>
        <dbReference type="EMBL" id="GLT18785.1"/>
    </source>
</evidence>
<dbReference type="GO" id="GO:0008168">
    <property type="term" value="F:methyltransferase activity"/>
    <property type="evidence" value="ECO:0007669"/>
    <property type="project" value="UniProtKB-KW"/>
</dbReference>
<dbReference type="InterPro" id="IPR001077">
    <property type="entry name" value="COMT_C"/>
</dbReference>
<keyword evidence="6" id="KW-1185">Reference proteome</keyword>
<organism evidence="5 6">
    <name type="scientific">Vibrio zhanjiangensis</name>
    <dbReference type="NCBI Taxonomy" id="1046128"/>
    <lineage>
        <taxon>Bacteria</taxon>
        <taxon>Pseudomonadati</taxon>
        <taxon>Pseudomonadota</taxon>
        <taxon>Gammaproteobacteria</taxon>
        <taxon>Vibrionales</taxon>
        <taxon>Vibrionaceae</taxon>
        <taxon>Vibrio</taxon>
    </lineage>
</organism>
<dbReference type="SUPFAM" id="SSF46785">
    <property type="entry name" value="Winged helix' DNA-binding domain"/>
    <property type="match status" value="1"/>
</dbReference>
<dbReference type="Gene3D" id="1.10.10.10">
    <property type="entry name" value="Winged helix-like DNA-binding domain superfamily/Winged helix DNA-binding domain"/>
    <property type="match status" value="1"/>
</dbReference>
<dbReference type="CDD" id="cd02440">
    <property type="entry name" value="AdoMet_MTases"/>
    <property type="match status" value="1"/>
</dbReference>
<dbReference type="PANTHER" id="PTHR43712">
    <property type="entry name" value="PUTATIVE (AFU_ORTHOLOGUE AFUA_4G14580)-RELATED"/>
    <property type="match status" value="1"/>
</dbReference>
<keyword evidence="2" id="KW-0808">Transferase</keyword>
<dbReference type="PROSITE" id="PS51683">
    <property type="entry name" value="SAM_OMT_II"/>
    <property type="match status" value="1"/>
</dbReference>
<protein>
    <submittedName>
        <fullName evidence="5">Methyltransferase</fullName>
    </submittedName>
</protein>
<dbReference type="Gene3D" id="3.40.50.150">
    <property type="entry name" value="Vaccinia Virus protein VP39"/>
    <property type="match status" value="1"/>
</dbReference>
<keyword evidence="3" id="KW-0949">S-adenosyl-L-methionine</keyword>
<dbReference type="Proteomes" id="UP001157138">
    <property type="component" value="Unassembled WGS sequence"/>
</dbReference>
<evidence type="ECO:0000256" key="2">
    <source>
        <dbReference type="ARBA" id="ARBA00022679"/>
    </source>
</evidence>
<name>A0ABQ6F1W3_9VIBR</name>
<dbReference type="PIRSF" id="PIRSF005739">
    <property type="entry name" value="O-mtase"/>
    <property type="match status" value="1"/>
</dbReference>
<dbReference type="Pfam" id="PF00891">
    <property type="entry name" value="Methyltransf_2"/>
    <property type="match status" value="1"/>
</dbReference>
<proteinExistence type="predicted"/>
<dbReference type="GO" id="GO:0032259">
    <property type="term" value="P:methylation"/>
    <property type="evidence" value="ECO:0007669"/>
    <property type="project" value="UniProtKB-KW"/>
</dbReference>
<dbReference type="SUPFAM" id="SSF53335">
    <property type="entry name" value="S-adenosyl-L-methionine-dependent methyltransferases"/>
    <property type="match status" value="1"/>
</dbReference>
<dbReference type="InterPro" id="IPR029063">
    <property type="entry name" value="SAM-dependent_MTases_sf"/>
</dbReference>
<keyword evidence="1 5" id="KW-0489">Methyltransferase</keyword>
<reference evidence="6" key="1">
    <citation type="journal article" date="2019" name="Int. J. Syst. Evol. Microbiol.">
        <title>The Global Catalogue of Microorganisms (GCM) 10K type strain sequencing project: providing services to taxonomists for standard genome sequencing and annotation.</title>
        <authorList>
            <consortium name="The Broad Institute Genomics Platform"/>
            <consortium name="The Broad Institute Genome Sequencing Center for Infectious Disease"/>
            <person name="Wu L."/>
            <person name="Ma J."/>
        </authorList>
    </citation>
    <scope>NUCLEOTIDE SEQUENCE [LARGE SCALE GENOMIC DNA]</scope>
    <source>
        <strain evidence="6">NBRC 108723</strain>
    </source>
</reference>
<dbReference type="PANTHER" id="PTHR43712:SF2">
    <property type="entry name" value="O-METHYLTRANSFERASE CICE"/>
    <property type="match status" value="1"/>
</dbReference>
<evidence type="ECO:0000256" key="3">
    <source>
        <dbReference type="ARBA" id="ARBA00022691"/>
    </source>
</evidence>
<gene>
    <name evidence="5" type="ORF">GCM10007938_25660</name>
</gene>